<dbReference type="InterPro" id="IPR008266">
    <property type="entry name" value="Tyr_kinase_AS"/>
</dbReference>
<dbReference type="GO" id="GO:0005524">
    <property type="term" value="F:ATP binding"/>
    <property type="evidence" value="ECO:0007669"/>
    <property type="project" value="InterPro"/>
</dbReference>
<reference evidence="11" key="1">
    <citation type="submission" date="2021-03" db="EMBL/GenBank/DDBJ databases">
        <title>Comparative genomics and phylogenomic investigation of the class Geoglossomycetes provide insights into ecological specialization and systematics.</title>
        <authorList>
            <person name="Melie T."/>
            <person name="Pirro S."/>
            <person name="Miller A.N."/>
            <person name="Quandt A."/>
        </authorList>
    </citation>
    <scope>NUCLEOTIDE SEQUENCE</scope>
    <source>
        <strain evidence="11">GBOQ0MN5Z8</strain>
    </source>
</reference>
<comment type="subunit">
    <text evidence="2">Component of the EKC/KEOPS complex composed of at least BUD32, CGI121, GON7, KAE1 and PCC1; the whole complex dimerizes.</text>
</comment>
<protein>
    <recommendedName>
        <fullName evidence="5">EKC/KEOPS complex subunit BUD32</fullName>
        <ecNumber evidence="3">2.7.11.1</ecNumber>
    </recommendedName>
    <alternativeName>
        <fullName evidence="6 7">Atypical Serine/threonine protein kinase BUD32</fullName>
    </alternativeName>
    <alternativeName>
        <fullName evidence="4">EKC/KEOPS complex subunit bud32</fullName>
    </alternativeName>
</protein>
<evidence type="ECO:0000256" key="4">
    <source>
        <dbReference type="ARBA" id="ARBA00013948"/>
    </source>
</evidence>
<proteinExistence type="predicted"/>
<dbReference type="Proteomes" id="UP000698800">
    <property type="component" value="Unassembled WGS sequence"/>
</dbReference>
<evidence type="ECO:0000256" key="2">
    <source>
        <dbReference type="ARBA" id="ARBA00011534"/>
    </source>
</evidence>
<dbReference type="Gene3D" id="1.10.510.10">
    <property type="entry name" value="Transferase(Phosphotransferase) domain 1"/>
    <property type="match status" value="1"/>
</dbReference>
<dbReference type="EMBL" id="JAGHQL010000112">
    <property type="protein sequence ID" value="KAH0538362.1"/>
    <property type="molecule type" value="Genomic_DNA"/>
</dbReference>
<feature type="domain" description="Protein kinase" evidence="10">
    <location>
        <begin position="244"/>
        <end position="498"/>
    </location>
</feature>
<dbReference type="InterPro" id="IPR040976">
    <property type="entry name" value="Pkinase_fungal"/>
</dbReference>
<dbReference type="PANTHER" id="PTHR38248">
    <property type="entry name" value="FUNK1 6"/>
    <property type="match status" value="1"/>
</dbReference>
<sequence length="498" mass="56948">MADLSDSDLSDSDIIASKPIKEELDKFRLLFKSMCADVKSLILDFILALQNLPAARILRSRSGYGSLLQDLFGLVSKIDSNDFKVKSVVPLLEKVIEVNGCVYNNTEGFYKKYFEGKSWLLAAEQIVRDANPQIIDGCWTAYPNSSSQSAFLEWFWRFQLTFLSGGHSAYYTSYRQSLSGSDCGRQPDLFAVPSGTIKCNGRYNWVDVRVIRELKESILKNYPDEFAKFCEHAREVFTIQPTRLFLHDFVIRGSMVELWIFDRSGPYSGEKFDLHKDPDKFIRVMTGYTMMNDEKLGLNSYIKEDETGKYIMFKGEGRTEGEKLYLEDKPIAFQRAIISQTRLPEQDYGAEDTNKYNIVEANTTSLMYPRKADDGSFDNRIFSCLVVSPPGQAIHEFESILKFLEACRDVIKGHRSLYQDGKILHHDISKNNIIITNTEKEEDLSGMLIDLDLVKELDSGPSGARHRTGTMEFMAIEVLEGKAHTYRHDLESFFHVFL</sequence>
<dbReference type="EC" id="2.7.11.1" evidence="3"/>
<dbReference type="AlphaFoldDB" id="A0A9P8I420"/>
<dbReference type="PANTHER" id="PTHR38248:SF2">
    <property type="entry name" value="FUNK1 11"/>
    <property type="match status" value="1"/>
</dbReference>
<dbReference type="OrthoDB" id="5584477at2759"/>
<evidence type="ECO:0000256" key="3">
    <source>
        <dbReference type="ARBA" id="ARBA00012513"/>
    </source>
</evidence>
<organism evidence="11 12">
    <name type="scientific">Glutinoglossum americanum</name>
    <dbReference type="NCBI Taxonomy" id="1670608"/>
    <lineage>
        <taxon>Eukaryota</taxon>
        <taxon>Fungi</taxon>
        <taxon>Dikarya</taxon>
        <taxon>Ascomycota</taxon>
        <taxon>Pezizomycotina</taxon>
        <taxon>Geoglossomycetes</taxon>
        <taxon>Geoglossales</taxon>
        <taxon>Geoglossaceae</taxon>
        <taxon>Glutinoglossum</taxon>
    </lineage>
</organism>
<evidence type="ECO:0000256" key="9">
    <source>
        <dbReference type="ARBA" id="ARBA00048679"/>
    </source>
</evidence>
<evidence type="ECO:0000256" key="1">
    <source>
        <dbReference type="ARBA" id="ARBA00003747"/>
    </source>
</evidence>
<evidence type="ECO:0000256" key="7">
    <source>
        <dbReference type="ARBA" id="ARBA00033194"/>
    </source>
</evidence>
<dbReference type="GO" id="GO:0004674">
    <property type="term" value="F:protein serine/threonine kinase activity"/>
    <property type="evidence" value="ECO:0007669"/>
    <property type="project" value="UniProtKB-EC"/>
</dbReference>
<dbReference type="PROSITE" id="PS00109">
    <property type="entry name" value="PROTEIN_KINASE_TYR"/>
    <property type="match status" value="1"/>
</dbReference>
<comment type="caution">
    <text evidence="11">The sequence shown here is derived from an EMBL/GenBank/DDBJ whole genome shotgun (WGS) entry which is preliminary data.</text>
</comment>
<comment type="catalytic activity">
    <reaction evidence="8">
        <text>L-threonyl-[protein] + ATP = O-phospho-L-threonyl-[protein] + ADP + H(+)</text>
        <dbReference type="Rhea" id="RHEA:46608"/>
        <dbReference type="Rhea" id="RHEA-COMP:11060"/>
        <dbReference type="Rhea" id="RHEA-COMP:11605"/>
        <dbReference type="ChEBI" id="CHEBI:15378"/>
        <dbReference type="ChEBI" id="CHEBI:30013"/>
        <dbReference type="ChEBI" id="CHEBI:30616"/>
        <dbReference type="ChEBI" id="CHEBI:61977"/>
        <dbReference type="ChEBI" id="CHEBI:456216"/>
        <dbReference type="EC" id="2.7.11.1"/>
    </reaction>
</comment>
<evidence type="ECO:0000259" key="10">
    <source>
        <dbReference type="PROSITE" id="PS50011"/>
    </source>
</evidence>
<dbReference type="SUPFAM" id="SSF56112">
    <property type="entry name" value="Protein kinase-like (PK-like)"/>
    <property type="match status" value="1"/>
</dbReference>
<evidence type="ECO:0000256" key="6">
    <source>
        <dbReference type="ARBA" id="ARBA00030980"/>
    </source>
</evidence>
<dbReference type="Pfam" id="PF17667">
    <property type="entry name" value="Pkinase_fungal"/>
    <property type="match status" value="2"/>
</dbReference>
<dbReference type="InterPro" id="IPR011009">
    <property type="entry name" value="Kinase-like_dom_sf"/>
</dbReference>
<dbReference type="InterPro" id="IPR000719">
    <property type="entry name" value="Prot_kinase_dom"/>
</dbReference>
<comment type="function">
    <text evidence="1">Component of the EKC/KEOPS complex that is required for the formation of a threonylcarbamoyl group on adenosine at position 37 (t(6)A37) in tRNAs that read codons beginning with adenine. The complex is probably involved in the transfer of the threonylcarbamoyl moiety of threonylcarbamoyl-AMP (TC-AMP) to the N6 group of A37. BUD32 has ATPase activity in the context of the EKC/KEOPS complex and likely plays a supporting role to the catalytic subunit KAE1. The EKC/KEOPS complex also promotes both telomere uncapping and telomere elongation. The complex is required for efficient recruitment of transcriptional coactivators.</text>
</comment>
<keyword evidence="12" id="KW-1185">Reference proteome</keyword>
<evidence type="ECO:0000313" key="11">
    <source>
        <dbReference type="EMBL" id="KAH0538362.1"/>
    </source>
</evidence>
<name>A0A9P8I420_9PEZI</name>
<evidence type="ECO:0000313" key="12">
    <source>
        <dbReference type="Proteomes" id="UP000698800"/>
    </source>
</evidence>
<gene>
    <name evidence="11" type="ORF">FGG08_005057</name>
</gene>
<evidence type="ECO:0000256" key="8">
    <source>
        <dbReference type="ARBA" id="ARBA00047899"/>
    </source>
</evidence>
<comment type="catalytic activity">
    <reaction evidence="9">
        <text>L-seryl-[protein] + ATP = O-phospho-L-seryl-[protein] + ADP + H(+)</text>
        <dbReference type="Rhea" id="RHEA:17989"/>
        <dbReference type="Rhea" id="RHEA-COMP:9863"/>
        <dbReference type="Rhea" id="RHEA-COMP:11604"/>
        <dbReference type="ChEBI" id="CHEBI:15378"/>
        <dbReference type="ChEBI" id="CHEBI:29999"/>
        <dbReference type="ChEBI" id="CHEBI:30616"/>
        <dbReference type="ChEBI" id="CHEBI:83421"/>
        <dbReference type="ChEBI" id="CHEBI:456216"/>
        <dbReference type="EC" id="2.7.11.1"/>
    </reaction>
</comment>
<evidence type="ECO:0000256" key="5">
    <source>
        <dbReference type="ARBA" id="ARBA00019973"/>
    </source>
</evidence>
<accession>A0A9P8I420</accession>
<dbReference type="PROSITE" id="PS50011">
    <property type="entry name" value="PROTEIN_KINASE_DOM"/>
    <property type="match status" value="1"/>
</dbReference>